<protein>
    <recommendedName>
        <fullName evidence="4">MASE1 domain-containing protein</fullName>
    </recommendedName>
</protein>
<comment type="caution">
    <text evidence="2">The sequence shown here is derived from an EMBL/GenBank/DDBJ whole genome shotgun (WGS) entry which is preliminary data.</text>
</comment>
<proteinExistence type="predicted"/>
<keyword evidence="1" id="KW-1133">Transmembrane helix</keyword>
<reference evidence="2 3" key="1">
    <citation type="submission" date="2017-05" db="EMBL/GenBank/DDBJ databases">
        <authorList>
            <person name="Varghese N."/>
            <person name="Submissions S."/>
        </authorList>
    </citation>
    <scope>NUCLEOTIDE SEQUENCE [LARGE SCALE GENOMIC DNA]</scope>
    <source>
        <strain evidence="2 3">DSM 26001</strain>
    </source>
</reference>
<keyword evidence="3" id="KW-1185">Reference proteome</keyword>
<evidence type="ECO:0000313" key="3">
    <source>
        <dbReference type="Proteomes" id="UP001158049"/>
    </source>
</evidence>
<keyword evidence="1" id="KW-0472">Membrane</keyword>
<evidence type="ECO:0000313" key="2">
    <source>
        <dbReference type="EMBL" id="SMP40888.1"/>
    </source>
</evidence>
<name>A0ABY1PPH9_9BURK</name>
<dbReference type="Proteomes" id="UP001158049">
    <property type="component" value="Unassembled WGS sequence"/>
</dbReference>
<feature type="transmembrane region" description="Helical" evidence="1">
    <location>
        <begin position="110"/>
        <end position="131"/>
    </location>
</feature>
<feature type="transmembrane region" description="Helical" evidence="1">
    <location>
        <begin position="143"/>
        <end position="167"/>
    </location>
</feature>
<dbReference type="EMBL" id="FXUL01000001">
    <property type="protein sequence ID" value="SMP40888.1"/>
    <property type="molecule type" value="Genomic_DNA"/>
</dbReference>
<evidence type="ECO:0008006" key="4">
    <source>
        <dbReference type="Google" id="ProtNLM"/>
    </source>
</evidence>
<dbReference type="RefSeq" id="WP_430438416.1">
    <property type="nucleotide sequence ID" value="NZ_FXUL01000001.1"/>
</dbReference>
<sequence>MVLATIALFLLMLAINEWLFKHAEFVPGINWIYLPAGIRLLSTLLFGGAGAIGLLIVSWLVSFFYFFPNDFMRAFVGGIVATIAPYGVYKLAQYAFGLHASLANLTPRRLLICIVGCSFASPLLHHLWFALHGDPQPLLDGFVVMFVGDLNGTLLVVYAVKTGLWFLPRTAGRR</sequence>
<gene>
    <name evidence="2" type="ORF">SAMN06295970_10127</name>
</gene>
<feature type="transmembrane region" description="Helical" evidence="1">
    <location>
        <begin position="40"/>
        <end position="67"/>
    </location>
</feature>
<organism evidence="2 3">
    <name type="scientific">Noviherbaspirillum suwonense</name>
    <dbReference type="NCBI Taxonomy" id="1224511"/>
    <lineage>
        <taxon>Bacteria</taxon>
        <taxon>Pseudomonadati</taxon>
        <taxon>Pseudomonadota</taxon>
        <taxon>Betaproteobacteria</taxon>
        <taxon>Burkholderiales</taxon>
        <taxon>Oxalobacteraceae</taxon>
        <taxon>Noviherbaspirillum</taxon>
    </lineage>
</organism>
<accession>A0ABY1PPH9</accession>
<evidence type="ECO:0000256" key="1">
    <source>
        <dbReference type="SAM" id="Phobius"/>
    </source>
</evidence>
<keyword evidence="1" id="KW-0812">Transmembrane</keyword>